<dbReference type="PANTHER" id="PTHR43046:SF2">
    <property type="entry name" value="8-OXO-DGTP DIPHOSPHATASE-RELATED"/>
    <property type="match status" value="1"/>
</dbReference>
<dbReference type="PANTHER" id="PTHR43046">
    <property type="entry name" value="GDP-MANNOSE MANNOSYL HYDROLASE"/>
    <property type="match status" value="1"/>
</dbReference>
<evidence type="ECO:0000313" key="5">
    <source>
        <dbReference type="Proteomes" id="UP000011625"/>
    </source>
</evidence>
<dbReference type="InterPro" id="IPR020476">
    <property type="entry name" value="Nudix_hydrolase"/>
</dbReference>
<dbReference type="SUPFAM" id="SSF55811">
    <property type="entry name" value="Nudix"/>
    <property type="match status" value="1"/>
</dbReference>
<feature type="domain" description="Nudix hydrolase" evidence="3">
    <location>
        <begin position="70"/>
        <end position="194"/>
    </location>
</feature>
<dbReference type="PROSITE" id="PS51462">
    <property type="entry name" value="NUDIX"/>
    <property type="match status" value="1"/>
</dbReference>
<dbReference type="Pfam" id="PF12535">
    <property type="entry name" value="Nudix_N"/>
    <property type="match status" value="1"/>
</dbReference>
<dbReference type="InterPro" id="IPR015797">
    <property type="entry name" value="NUDIX_hydrolase-like_dom_sf"/>
</dbReference>
<evidence type="ECO:0000313" key="4">
    <source>
        <dbReference type="EMBL" id="EMA49446.1"/>
    </source>
</evidence>
<dbReference type="RefSeq" id="WP_005045459.1">
    <property type="nucleotide sequence ID" value="NZ_AOME01000077.1"/>
</dbReference>
<organism evidence="4 5">
    <name type="scientific">Halococcus salifodinae DSM 8989</name>
    <dbReference type="NCBI Taxonomy" id="1227456"/>
    <lineage>
        <taxon>Archaea</taxon>
        <taxon>Methanobacteriati</taxon>
        <taxon>Methanobacteriota</taxon>
        <taxon>Stenosarchaea group</taxon>
        <taxon>Halobacteria</taxon>
        <taxon>Halobacteriales</taxon>
        <taxon>Halococcaceae</taxon>
        <taxon>Halococcus</taxon>
    </lineage>
</organism>
<keyword evidence="5" id="KW-1185">Reference proteome</keyword>
<gene>
    <name evidence="4" type="ORF">C450_17147</name>
</gene>
<proteinExistence type="predicted"/>
<name>M0MV08_9EURY</name>
<sequence length="203" mass="22719">MTDDESVDILPLLDELRAIGQNGLMDADSPYDRERNERLLELASEYYGKTIDVPPAEVQDRLEKELGYATAKVGAGAAVFNDDGKILLVKRADNRKWGFPAGGVEPNESAAEAAVRETKEEAGVDVRVDELIGVSHREAGKSSPHSIIHLQYLCERTDGRLQPSHETEDVRYWDIDDVPVWHPGSRKLATDAYELWSEMNEKQ</sequence>
<dbReference type="EMBL" id="AOME01000077">
    <property type="protein sequence ID" value="EMA49446.1"/>
    <property type="molecule type" value="Genomic_DNA"/>
</dbReference>
<dbReference type="GO" id="GO:0016787">
    <property type="term" value="F:hydrolase activity"/>
    <property type="evidence" value="ECO:0007669"/>
    <property type="project" value="UniProtKB-KW"/>
</dbReference>
<keyword evidence="2 4" id="KW-0378">Hydrolase</keyword>
<dbReference type="InterPro" id="IPR000086">
    <property type="entry name" value="NUDIX_hydrolase_dom"/>
</dbReference>
<dbReference type="PROSITE" id="PS00893">
    <property type="entry name" value="NUDIX_BOX"/>
    <property type="match status" value="1"/>
</dbReference>
<dbReference type="Proteomes" id="UP000011625">
    <property type="component" value="Unassembled WGS sequence"/>
</dbReference>
<dbReference type="Gene3D" id="6.10.250.1120">
    <property type="match status" value="1"/>
</dbReference>
<comment type="cofactor">
    <cofactor evidence="1">
        <name>Mg(2+)</name>
        <dbReference type="ChEBI" id="CHEBI:18420"/>
    </cofactor>
</comment>
<dbReference type="PRINTS" id="PR00502">
    <property type="entry name" value="NUDIXFAMILY"/>
</dbReference>
<dbReference type="InterPro" id="IPR059176">
    <property type="entry name" value="UDP-X_N"/>
</dbReference>
<accession>M0MV08</accession>
<dbReference type="STRING" id="1227456.C450_17147"/>
<comment type="caution">
    <text evidence="4">The sequence shown here is derived from an EMBL/GenBank/DDBJ whole genome shotgun (WGS) entry which is preliminary data.</text>
</comment>
<dbReference type="AlphaFoldDB" id="M0MV08"/>
<evidence type="ECO:0000256" key="2">
    <source>
        <dbReference type="ARBA" id="ARBA00022801"/>
    </source>
</evidence>
<dbReference type="PATRIC" id="fig|1227456.3.peg.3483"/>
<dbReference type="Pfam" id="PF00293">
    <property type="entry name" value="NUDIX"/>
    <property type="match status" value="1"/>
</dbReference>
<dbReference type="OrthoDB" id="40462at2157"/>
<evidence type="ECO:0000259" key="3">
    <source>
        <dbReference type="PROSITE" id="PS51462"/>
    </source>
</evidence>
<protein>
    <submittedName>
        <fullName evidence="4">NUDIX hydrolase</fullName>
    </submittedName>
</protein>
<dbReference type="InterPro" id="IPR020084">
    <property type="entry name" value="NUDIX_hydrolase_CS"/>
</dbReference>
<reference evidence="4 5" key="1">
    <citation type="journal article" date="2014" name="PLoS Genet.">
        <title>Phylogenetically driven sequencing of extremely halophilic archaea reveals strategies for static and dynamic osmo-response.</title>
        <authorList>
            <person name="Becker E.A."/>
            <person name="Seitzer P.M."/>
            <person name="Tritt A."/>
            <person name="Larsen D."/>
            <person name="Krusor M."/>
            <person name="Yao A.I."/>
            <person name="Wu D."/>
            <person name="Madern D."/>
            <person name="Eisen J.A."/>
            <person name="Darling A.E."/>
            <person name="Facciotti M.T."/>
        </authorList>
    </citation>
    <scope>NUCLEOTIDE SEQUENCE [LARGE SCALE GENOMIC DNA]</scope>
    <source>
        <strain evidence="4 5">DSM 8989</strain>
    </source>
</reference>
<dbReference type="Gene3D" id="3.90.79.10">
    <property type="entry name" value="Nucleoside Triphosphate Pyrophosphohydrolase"/>
    <property type="match status" value="1"/>
</dbReference>
<evidence type="ECO:0000256" key="1">
    <source>
        <dbReference type="ARBA" id="ARBA00001946"/>
    </source>
</evidence>